<name>A0A4Y9YW18_9APHY</name>
<sequence>MAALYALVPLVATICVSATAPSGPWDVFNLAPESKTVYARTIYGVTGTVETADNLANNTGSATLVGDGSYVTLDFGYEVGGIISLTVDNATTSSSLALSFTESALYISPLTSDDSAVQDAEMSYDGVLPLTAPLQTGLWTAPDYRLRGGFRFLTVVSTSDDPVTISNVSCAISFMPHWEDLRNYTGYFYTSDPESDDADFLTKIWYSGAYTVQTATIAADTGRVDPPLGSPGWYNNATAGIASPLIIDGAKRGRAVWLGDMDIAVPTQFVSTYDLLPAKNSIATIFSLMTAAGELAYSGPPLSEQGSDTYAAWTLIGTYNYYLYSGDLEFVEELWSNYTRAMEYLAAKVDEKGLLYVSETGDWGRLWMGGYNSEANAIYYQALLNSAQLSTWLNDTDLADAYYTNATKLKGEFNEVFWDDDVGMYRDNETSTLYPQDGNALAVLFNLTTSAEQAFRISDGLTQYWNEYGAVSPELPDNVAPFIGGFEVSAHFASGNDERALDLIRLEWGYMLTTNISVQSTFLEGYTSNGSLYYRSYDGYAYDPTFVSHSHGWSTGPTSALTFYVLGLTVTSPLGQTWSIAPHTSGLPSAQGGYSTTLGWFGVDWTSDTSRFNITISTPEETSGTVKLPITGTMYVDGVEVDEDASAPSGPWDAFNFAPPARTVYARYIRETGGNVAGATNLLSEGSAALSGDGSYVTLDFGFEVGGWVSLNFDAVSSDSSISLSFTESPLFISPYNSDDSSYPSANMYYDGVLHVPAPLDAGFWTQPRAQLRGGYRFLTIASTSDNAVSISNVSCEISFMTHVEDMRNYSGYFYASDPNYVDQNFLTRLWYSGAYTVQTAEQRQGWANNATLGVAGPIIVDGAKRDRAVWPGDMGIAVPTQFVSTNDLLPTRNALSTMFAAQNAETGALPESGPPLSQQGSDTYHGWTLIGTYNYFLYSGDYAWLEDTWGNYTKAVAYLTGKVQGNGLLNVTGLRDWGRKGQGGYNSEANAIYYKVLTNSVDLATWLNDTELAEAYATNASALKTTFNDAFWLEDDGMYRDNLTTTLTPQDANSLAIFFNLTETPEQVASISDGLTKNWGAYGSIAPELPDTVAPFIGGFELQAHFIAGNDARAMDLLRREWGYMLYTPISVQSTLLEGYTGNGSLYYRSYQGYNYDPSYISHAHGWSSGPTSALTFYVLGLQVTSPQGKTWSVAPHTSGLPCAEGGFETPLGWFGVNWTSKDGWFNITIETPERTSGSLRLPYPGSTTINGAEAYVDSSEVLQLAGGSHTVVVQLFQ</sequence>
<evidence type="ECO:0000256" key="1">
    <source>
        <dbReference type="SAM" id="SignalP"/>
    </source>
</evidence>
<dbReference type="Gene3D" id="2.60.420.10">
    <property type="entry name" value="Maltose phosphorylase, domain 3"/>
    <property type="match status" value="2"/>
</dbReference>
<dbReference type="InterPro" id="IPR035396">
    <property type="entry name" value="Bac_rhamnosid6H"/>
</dbReference>
<evidence type="ECO:0000259" key="2">
    <source>
        <dbReference type="Pfam" id="PF17389"/>
    </source>
</evidence>
<dbReference type="Pfam" id="PF17390">
    <property type="entry name" value="Bac_rhamnosid_C"/>
    <property type="match status" value="1"/>
</dbReference>
<proteinExistence type="predicted"/>
<keyword evidence="1" id="KW-0732">Signal</keyword>
<feature type="domain" description="Alpha-L-rhamnosidase six-hairpin glycosidase" evidence="2">
    <location>
        <begin position="859"/>
        <end position="1079"/>
    </location>
</feature>
<evidence type="ECO:0000313" key="4">
    <source>
        <dbReference type="EMBL" id="TFY65329.1"/>
    </source>
</evidence>
<dbReference type="Proteomes" id="UP000298390">
    <property type="component" value="Unassembled WGS sequence"/>
</dbReference>
<feature type="domain" description="Alpha-L-rhamnosidase six-hairpin glycosidase" evidence="2">
    <location>
        <begin position="246"/>
        <end position="463"/>
    </location>
</feature>
<feature type="signal peptide" evidence="1">
    <location>
        <begin position="1"/>
        <end position="18"/>
    </location>
</feature>
<dbReference type="Pfam" id="PF17389">
    <property type="entry name" value="Bac_rhamnosid6H"/>
    <property type="match status" value="2"/>
</dbReference>
<dbReference type="InterPro" id="IPR008928">
    <property type="entry name" value="6-hairpin_glycosidase_sf"/>
</dbReference>
<dbReference type="GO" id="GO:0005975">
    <property type="term" value="P:carbohydrate metabolic process"/>
    <property type="evidence" value="ECO:0007669"/>
    <property type="project" value="InterPro"/>
</dbReference>
<dbReference type="EMBL" id="SEKV01000072">
    <property type="protein sequence ID" value="TFY65329.1"/>
    <property type="molecule type" value="Genomic_DNA"/>
</dbReference>
<reference evidence="4 5" key="1">
    <citation type="submission" date="2019-01" db="EMBL/GenBank/DDBJ databases">
        <title>Genome sequencing of the rare red list fungi Fomitopsis rosea.</title>
        <authorList>
            <person name="Buettner E."/>
            <person name="Kellner H."/>
        </authorList>
    </citation>
    <scope>NUCLEOTIDE SEQUENCE [LARGE SCALE GENOMIC DNA]</scope>
    <source>
        <strain evidence="4 5">DSM 105464</strain>
    </source>
</reference>
<dbReference type="InterPro" id="IPR012341">
    <property type="entry name" value="6hp_glycosidase-like_sf"/>
</dbReference>
<evidence type="ECO:0000313" key="5">
    <source>
        <dbReference type="Proteomes" id="UP000298390"/>
    </source>
</evidence>
<evidence type="ECO:0000259" key="3">
    <source>
        <dbReference type="Pfam" id="PF17390"/>
    </source>
</evidence>
<gene>
    <name evidence="4" type="ORF">EVJ58_g2054</name>
</gene>
<feature type="domain" description="Alpha-L-rhamnosidase C-terminal" evidence="3">
    <location>
        <begin position="576"/>
        <end position="634"/>
    </location>
</feature>
<dbReference type="InterPro" id="IPR035398">
    <property type="entry name" value="Bac_rhamnosid_C"/>
</dbReference>
<dbReference type="GO" id="GO:0003824">
    <property type="term" value="F:catalytic activity"/>
    <property type="evidence" value="ECO:0007669"/>
    <property type="project" value="UniProtKB-ARBA"/>
</dbReference>
<dbReference type="SUPFAM" id="SSF48208">
    <property type="entry name" value="Six-hairpin glycosidases"/>
    <property type="match status" value="2"/>
</dbReference>
<dbReference type="STRING" id="34475.A0A4Y9YW18"/>
<dbReference type="AlphaFoldDB" id="A0A4Y9YW18"/>
<dbReference type="PANTHER" id="PTHR34987:SF6">
    <property type="entry name" value="ALPHA-L-RHAMNOSIDASE SIX-HAIRPIN GLYCOSIDASE DOMAIN-CONTAINING PROTEIN"/>
    <property type="match status" value="1"/>
</dbReference>
<evidence type="ECO:0008006" key="6">
    <source>
        <dbReference type="Google" id="ProtNLM"/>
    </source>
</evidence>
<accession>A0A4Y9YW18</accession>
<organism evidence="4 5">
    <name type="scientific">Rhodofomes roseus</name>
    <dbReference type="NCBI Taxonomy" id="34475"/>
    <lineage>
        <taxon>Eukaryota</taxon>
        <taxon>Fungi</taxon>
        <taxon>Dikarya</taxon>
        <taxon>Basidiomycota</taxon>
        <taxon>Agaricomycotina</taxon>
        <taxon>Agaricomycetes</taxon>
        <taxon>Polyporales</taxon>
        <taxon>Rhodofomes</taxon>
    </lineage>
</organism>
<comment type="caution">
    <text evidence="4">The sequence shown here is derived from an EMBL/GenBank/DDBJ whole genome shotgun (WGS) entry which is preliminary data.</text>
</comment>
<protein>
    <recommendedName>
        <fullName evidence="6">Glycoside hydrolase family 78 protein</fullName>
    </recommendedName>
</protein>
<dbReference type="Gene3D" id="1.50.10.10">
    <property type="match status" value="2"/>
</dbReference>
<dbReference type="PANTHER" id="PTHR34987">
    <property type="entry name" value="C, PUTATIVE (AFU_ORTHOLOGUE AFUA_3G02880)-RELATED"/>
    <property type="match status" value="1"/>
</dbReference>
<feature type="chain" id="PRO_5021187938" description="Glycoside hydrolase family 78 protein" evidence="1">
    <location>
        <begin position="19"/>
        <end position="1279"/>
    </location>
</feature>